<accession>A0AAV2QYH0</accession>
<dbReference type="AlphaFoldDB" id="A0AAV2QYH0"/>
<keyword evidence="1" id="KW-1133">Transmembrane helix</keyword>
<dbReference type="EMBL" id="CAXKWB010011993">
    <property type="protein sequence ID" value="CAL4102965.1"/>
    <property type="molecule type" value="Genomic_DNA"/>
</dbReference>
<gene>
    <name evidence="2" type="ORF">MNOR_LOCUS17441</name>
</gene>
<evidence type="ECO:0000256" key="1">
    <source>
        <dbReference type="SAM" id="Phobius"/>
    </source>
</evidence>
<protein>
    <submittedName>
        <fullName evidence="2">Uncharacterized protein</fullName>
    </submittedName>
</protein>
<feature type="transmembrane region" description="Helical" evidence="1">
    <location>
        <begin position="101"/>
        <end position="125"/>
    </location>
</feature>
<keyword evidence="3" id="KW-1185">Reference proteome</keyword>
<evidence type="ECO:0000313" key="2">
    <source>
        <dbReference type="EMBL" id="CAL4102965.1"/>
    </source>
</evidence>
<dbReference type="InterPro" id="IPR053011">
    <property type="entry name" value="SDR_family_member_7"/>
</dbReference>
<keyword evidence="1" id="KW-0812">Transmembrane</keyword>
<organism evidence="2 3">
    <name type="scientific">Meganyctiphanes norvegica</name>
    <name type="common">Northern krill</name>
    <name type="synonym">Thysanopoda norvegica</name>
    <dbReference type="NCBI Taxonomy" id="48144"/>
    <lineage>
        <taxon>Eukaryota</taxon>
        <taxon>Metazoa</taxon>
        <taxon>Ecdysozoa</taxon>
        <taxon>Arthropoda</taxon>
        <taxon>Crustacea</taxon>
        <taxon>Multicrustacea</taxon>
        <taxon>Malacostraca</taxon>
        <taxon>Eumalacostraca</taxon>
        <taxon>Eucarida</taxon>
        <taxon>Euphausiacea</taxon>
        <taxon>Euphausiidae</taxon>
        <taxon>Meganyctiphanes</taxon>
    </lineage>
</organism>
<feature type="non-terminal residue" evidence="2">
    <location>
        <position position="146"/>
    </location>
</feature>
<evidence type="ECO:0000313" key="3">
    <source>
        <dbReference type="Proteomes" id="UP001497623"/>
    </source>
</evidence>
<dbReference type="Proteomes" id="UP001497623">
    <property type="component" value="Unassembled WGS sequence"/>
</dbReference>
<dbReference type="InterPro" id="IPR036291">
    <property type="entry name" value="NAD(P)-bd_dom_sf"/>
</dbReference>
<name>A0AAV2QYH0_MEGNR</name>
<dbReference type="PANTHER" id="PTHR44269">
    <property type="entry name" value="DEHYDROGENASE/REDUCTASE SDR FAMILY MEMBER 7-RELATED"/>
    <property type="match status" value="1"/>
</dbReference>
<proteinExistence type="predicted"/>
<dbReference type="PANTHER" id="PTHR44269:SF1">
    <property type="entry name" value="DEHYDROGENASE_REDUCTASE SDR FAMILY MEMBER 7"/>
    <property type="match status" value="1"/>
</dbReference>
<comment type="caution">
    <text evidence="2">The sequence shown here is derived from an EMBL/GenBank/DDBJ whole genome shotgun (WGS) entry which is preliminary data.</text>
</comment>
<reference evidence="2 3" key="1">
    <citation type="submission" date="2024-05" db="EMBL/GenBank/DDBJ databases">
        <authorList>
            <person name="Wallberg A."/>
        </authorList>
    </citation>
    <scope>NUCLEOTIDE SEQUENCE [LARGE SCALE GENOMIC DNA]</scope>
</reference>
<sequence length="146" mass="15996">MGGQTAICIEESHNGQLKPLKGYFETLRIEKAGHGLAVTMLCPGPVNSNLLQVAFTEKQGEQLGKDRAGSRMSSDRCAQLSAIAIANKVAETWICDSPLLFLYYLMQYCPTIFRGIIGILPLSFIMKLRDGRSDAVELEGAEKKSN</sequence>
<dbReference type="SUPFAM" id="SSF51735">
    <property type="entry name" value="NAD(P)-binding Rossmann-fold domains"/>
    <property type="match status" value="1"/>
</dbReference>
<keyword evidence="1" id="KW-0472">Membrane</keyword>